<protein>
    <submittedName>
        <fullName evidence="3">CHAT domain protein</fullName>
    </submittedName>
</protein>
<dbReference type="EMBL" id="JDVG02000196">
    <property type="protein sequence ID" value="KFB73598.1"/>
    <property type="molecule type" value="Genomic_DNA"/>
</dbReference>
<dbReference type="Gene3D" id="3.40.50.1820">
    <property type="entry name" value="alpha/beta hydrolase"/>
    <property type="match status" value="1"/>
</dbReference>
<evidence type="ECO:0000313" key="3">
    <source>
        <dbReference type="EMBL" id="KFB73598.1"/>
    </source>
</evidence>
<name>A0A080LXV0_9PROT</name>
<dbReference type="GO" id="GO:0008374">
    <property type="term" value="F:O-acyltransferase activity"/>
    <property type="evidence" value="ECO:0007669"/>
    <property type="project" value="InterPro"/>
</dbReference>
<dbReference type="SUPFAM" id="SSF53474">
    <property type="entry name" value="alpha/beta-Hydrolases"/>
    <property type="match status" value="2"/>
</dbReference>
<accession>A0A080LXV0</accession>
<comment type="caution">
    <text evidence="3">The sequence shown here is derived from an EMBL/GenBank/DDBJ whole genome shotgun (WGS) entry which is preliminary data.</text>
</comment>
<feature type="domain" description="CHAT" evidence="1">
    <location>
        <begin position="1168"/>
        <end position="1435"/>
    </location>
</feature>
<dbReference type="GO" id="GO:0006629">
    <property type="term" value="P:lipid metabolic process"/>
    <property type="evidence" value="ECO:0007669"/>
    <property type="project" value="InterPro"/>
</dbReference>
<reference evidence="3 4" key="1">
    <citation type="submission" date="2014-02" db="EMBL/GenBank/DDBJ databases">
        <title>Expanding our view of genomic diversity in Candidatus Accumulibacter clades.</title>
        <authorList>
            <person name="Skennerton C.T."/>
            <person name="Barr J.J."/>
            <person name="Slater F.R."/>
            <person name="Bond P.L."/>
            <person name="Tyson G.W."/>
        </authorList>
    </citation>
    <scope>NUCLEOTIDE SEQUENCE [LARGE SCALE GENOMIC DNA]</scope>
    <source>
        <strain evidence="4">BA-91</strain>
    </source>
</reference>
<dbReference type="InterPro" id="IPR024983">
    <property type="entry name" value="CHAT_dom"/>
</dbReference>
<dbReference type="InterPro" id="IPR046880">
    <property type="entry name" value="TPR-S"/>
</dbReference>
<sequence precursor="true">MSNDQNPITLCVDGTLRKDDCPLAGWPAEVYELDGMSRGESQRVVPAALPLDAVLELELANGTRILVAAADAERYLGAAVGRGDGMAGPLEVGQLLRLSGPRLPAGTARDGLGAWVLKGLRIYRSGPAGVTALIAAGTFQDAQLDDRIGLYRCATDAFALAKVDALPESAEPTLIFLHGTASSTEGSFKALWASDKYREQLLATYGARLYAFEHRSLTESPIANALDLVKTLPTGACLHLLSHSRGGMIGELLARANRIDLEPFTDEEIDRFQAHAARLGRAGFEADAKHLGELNRELRKRRIRVERFVRVACPARGTTLVSGRLDRWASVMLNLLGKSFDAAGLVIPGMLPLARSYGLLKQFLLAVVKARSDARILPGIEAMMPDSPLVSLLNAPDVQIEHPLHVLAGDYQGDGLLPWLGDCLSEVFYGGETDLVVNTPSMSGGAIRVQGIRQKPVRGPQVTHFSYFARDESALALLAALKGDDRQFELLPGPSTAEIGRGGIAPKRKKDAPIVFLLPGIMGSHIQIGTNRIWFDPFSMWAGDMAKLKVNAPGVTPDGWMDRNYETLARYLADRHEVRPFAYDWRLSITDAARRFGVELDQAMLDAEKRRQPLRIVAHSMGGLVARLALQGRWDRFKTIPGSRLLQLGTPNAGSHSIAAVLMARDDFIQIIERWFDWKHDMREFLEIVRDFPGVLELLPWPGDNGRAVDGVDYFDAAVWQTWYGQDQDSKKSKSWLPPQKEPLDNARQAIAALRAAELDPACTLYVAGHASTPIAVRIVDGQVEIGSIAEGDGRVPWKTGIPPGVPVWYTDAVHGDLANHEKAFEAYRELIETGDTRHSALSRVPPGARGESALVFQPRSLEGNSLYPSVDEVIAAATGGARRGRRPTAKTEAPASIEVVHGSLASAESPILIGAYANDGLRGSASFLDGHLAGSMSRTLKLGRYPAHTDDAMVFLNPTPDARPAGAIVVGLGPVGEIRPGQLTQALSNGLLEYVRSEEQRQGVDNSAAPRLSVCALLVGTGFTGLTVEVGVRCLLSAVTRSNEALNSTGTPFRIGRLIVYEEVQDRAIAAVQALREMAADAPFADSIHFDGRLRSGAGGYCARSVASGGQAGTYRVTISEDRRGLRFTIITDRARNEVAAEPNQRQAVDGLIASITSATQDQPGLSRALFELMVPNGMKEAVAEVRTLMMSVDAAAATYPWELMRDEDQNDPLATRIELVRQLASTYGRGKVPTVTGDRVFIVGDTQSGLMELPGAQAEARTVAKAFAGNQYVLKDLYRATAQQVFEALFFDRYRFMHLAGHGVVRDKDSGLTGMVLGPKTCLTAAQVGKLRHVPEFVFINCCHLGDMQADAQPRWGELAANLATQFIEMGCKAVIAAGWAVDDHAAETFAQAFYTAMLDGKRFGHALLLARNETYRRYPHNNTWGAYQAYGDERYQFPGASADDVTADYVHPSHLVADLEMLGSRLRQATTSEQQGYYRKQIEAIENAARSPDFQCASVREKLASAWAELGDIERAIGHYRAALVMEDAQVSLQALEQLAKLEARHGASLLAAREEENHPAGADFMDQALTRLKLLIDIGVTAERLSLLASLCKRRAQTILVGGKRTKIEQSLVEMRDAYWRASEHAHQRTGEWDYDPLFKALDGNVLLAARGRRDDFDARVGQLAGLLQAGTENARRRFAKNRDFFPALASIEANRIDALWACYDGRTQAAIVQPAVLGALVTAYRDVLKRQGSDREQDSVVDQLQFLIDMLPAGDESDPVKGALTSLIEGIRTGLVRS</sequence>
<dbReference type="Pfam" id="PF02450">
    <property type="entry name" value="LCAT"/>
    <property type="match status" value="1"/>
</dbReference>
<dbReference type="Proteomes" id="UP000020077">
    <property type="component" value="Unassembled WGS sequence"/>
</dbReference>
<proteinExistence type="predicted"/>
<dbReference type="Pfam" id="PF20308">
    <property type="entry name" value="TPR-S"/>
    <property type="match status" value="1"/>
</dbReference>
<dbReference type="InterPro" id="IPR055803">
    <property type="entry name" value="DUF7379"/>
</dbReference>
<feature type="domain" description="DUF7379" evidence="2">
    <location>
        <begin position="174"/>
        <end position="256"/>
    </location>
</feature>
<organism evidence="3 4">
    <name type="scientific">Candidatus Accumulibacter phosphatis</name>
    <dbReference type="NCBI Taxonomy" id="327160"/>
    <lineage>
        <taxon>Bacteria</taxon>
        <taxon>Pseudomonadati</taxon>
        <taxon>Pseudomonadota</taxon>
        <taxon>Betaproteobacteria</taxon>
        <taxon>Candidatus Accumulibacter</taxon>
    </lineage>
</organism>
<dbReference type="Pfam" id="PF12770">
    <property type="entry name" value="CHAT"/>
    <property type="match status" value="1"/>
</dbReference>
<evidence type="ECO:0000313" key="4">
    <source>
        <dbReference type="Proteomes" id="UP000020077"/>
    </source>
</evidence>
<gene>
    <name evidence="3" type="ORF">AW09_001146</name>
</gene>
<dbReference type="InterPro" id="IPR003386">
    <property type="entry name" value="LACT/PDAT_acylTrfase"/>
</dbReference>
<dbReference type="InterPro" id="IPR029058">
    <property type="entry name" value="AB_hydrolase_fold"/>
</dbReference>
<evidence type="ECO:0000259" key="2">
    <source>
        <dbReference type="Pfam" id="PF24096"/>
    </source>
</evidence>
<evidence type="ECO:0000259" key="1">
    <source>
        <dbReference type="Pfam" id="PF12770"/>
    </source>
</evidence>
<dbReference type="Pfam" id="PF24096">
    <property type="entry name" value="DUF7379"/>
    <property type="match status" value="1"/>
</dbReference>